<dbReference type="SUPFAM" id="SSF53756">
    <property type="entry name" value="UDP-Glycosyltransferase/glycogen phosphorylase"/>
    <property type="match status" value="1"/>
</dbReference>
<reference evidence="1 2" key="1">
    <citation type="submission" date="2017-11" db="EMBL/GenBank/DDBJ databases">
        <title>Evolution of Phototrophy in the Chloroflexi Phylum Driven by Horizontal Gene Transfer.</title>
        <authorList>
            <person name="Ward L.M."/>
            <person name="Hemp J."/>
            <person name="Shih P.M."/>
            <person name="Mcglynn S.E."/>
            <person name="Fischer W."/>
        </authorList>
    </citation>
    <scope>NUCLEOTIDE SEQUENCE [LARGE SCALE GENOMIC DNA]</scope>
    <source>
        <strain evidence="1">JP3_7</strain>
    </source>
</reference>
<evidence type="ECO:0008006" key="3">
    <source>
        <dbReference type="Google" id="ProtNLM"/>
    </source>
</evidence>
<dbReference type="Proteomes" id="UP000230790">
    <property type="component" value="Unassembled WGS sequence"/>
</dbReference>
<proteinExistence type="predicted"/>
<evidence type="ECO:0000313" key="2">
    <source>
        <dbReference type="Proteomes" id="UP000230790"/>
    </source>
</evidence>
<dbReference type="PANTHER" id="PTHR12526:SF636">
    <property type="entry name" value="BLL3647 PROTEIN"/>
    <property type="match status" value="1"/>
</dbReference>
<evidence type="ECO:0000313" key="1">
    <source>
        <dbReference type="EMBL" id="PJF47575.1"/>
    </source>
</evidence>
<sequence length="404" mass="44139">MRAMDNAEHPHIAWWSPWPPARSGIAEYSVALLDALRRAASIQVFVRDGEAARARRPFSDIAVLPAGAFLAEHARQPFDAAVFQLGNQAGHAYMADALLNAPCPRVGVFHDGSLYHLYQGISLWRLLREIGAEEGWISAWRAWRRMRLPGSDSYAHPLLRRIARACQAVIVHSAYLAERIRSLAPGAPVAVVPFGTTLYAEDGGRLQAECRRVLGLPADAVIFGVFGYVTAAKRVERVIEAFVRSEAPDSWLLIVGEVTPLAPPEVRRWADDPAACRQRRIRFEAGYCTPLYTSLAMQAVDVGVTLRFPTTGETSAVVSELLGMGKPMIVSDVGAFRELPAACAIKAPVGDGEIEALTAAMRALASDAGRRAGMAAAARAYGVERTWSRAAYHYLELIRRAQTR</sequence>
<dbReference type="EMBL" id="PGTN01000043">
    <property type="protein sequence ID" value="PJF47575.1"/>
    <property type="molecule type" value="Genomic_DNA"/>
</dbReference>
<dbReference type="Gene3D" id="3.40.50.2000">
    <property type="entry name" value="Glycogen Phosphorylase B"/>
    <property type="match status" value="2"/>
</dbReference>
<accession>A0A2M8QCM9</accession>
<dbReference type="PANTHER" id="PTHR12526">
    <property type="entry name" value="GLYCOSYLTRANSFERASE"/>
    <property type="match status" value="1"/>
</dbReference>
<protein>
    <recommendedName>
        <fullName evidence="3">Glycosyltransferase subfamily 4-like N-terminal domain-containing protein</fullName>
    </recommendedName>
</protein>
<comment type="caution">
    <text evidence="1">The sequence shown here is derived from an EMBL/GenBank/DDBJ whole genome shotgun (WGS) entry which is preliminary data.</text>
</comment>
<organism evidence="1 2">
    <name type="scientific">Candidatus Thermofonsia Clade 3 bacterium</name>
    <dbReference type="NCBI Taxonomy" id="2364212"/>
    <lineage>
        <taxon>Bacteria</taxon>
        <taxon>Bacillati</taxon>
        <taxon>Chloroflexota</taxon>
        <taxon>Candidatus Thermofontia</taxon>
        <taxon>Candidatus Thermofonsia Clade 3</taxon>
    </lineage>
</organism>
<dbReference type="AlphaFoldDB" id="A0A2M8QCM9"/>
<name>A0A2M8QCM9_9CHLR</name>
<dbReference type="GO" id="GO:0016757">
    <property type="term" value="F:glycosyltransferase activity"/>
    <property type="evidence" value="ECO:0007669"/>
    <property type="project" value="TreeGrafter"/>
</dbReference>
<gene>
    <name evidence="1" type="ORF">CUN48_08005</name>
</gene>